<evidence type="ECO:0000256" key="5">
    <source>
        <dbReference type="ARBA" id="ARBA00022989"/>
    </source>
</evidence>
<evidence type="ECO:0000256" key="6">
    <source>
        <dbReference type="ARBA" id="ARBA00023136"/>
    </source>
</evidence>
<keyword evidence="4" id="KW-0812">Transmembrane</keyword>
<evidence type="ECO:0000313" key="9">
    <source>
        <dbReference type="EMBL" id="GMN67722.1"/>
    </source>
</evidence>
<keyword evidence="2" id="KW-0328">Glycosyltransferase</keyword>
<dbReference type="AlphaFoldDB" id="A0AA88E422"/>
<feature type="binding site" evidence="8">
    <location>
        <position position="17"/>
    </location>
    <ligand>
        <name>UDP-alpha-D-glucose</name>
        <dbReference type="ChEBI" id="CHEBI:58885"/>
    </ligand>
</feature>
<keyword evidence="5" id="KW-1133">Transmembrane helix</keyword>
<comment type="caution">
    <text evidence="9">The sequence shown here is derived from an EMBL/GenBank/DDBJ whole genome shotgun (WGS) entry which is preliminary data.</text>
</comment>
<dbReference type="EMBL" id="BTGU01000493">
    <property type="protein sequence ID" value="GMN67722.1"/>
    <property type="molecule type" value="Genomic_DNA"/>
</dbReference>
<keyword evidence="6" id="KW-0472">Membrane</keyword>
<evidence type="ECO:0000256" key="4">
    <source>
        <dbReference type="ARBA" id="ARBA00022692"/>
    </source>
</evidence>
<name>A0AA88E422_FICCA</name>
<dbReference type="GO" id="GO:0071555">
    <property type="term" value="P:cell wall organization"/>
    <property type="evidence" value="ECO:0007669"/>
    <property type="project" value="UniProtKB-KW"/>
</dbReference>
<dbReference type="Proteomes" id="UP001187192">
    <property type="component" value="Unassembled WGS sequence"/>
</dbReference>
<accession>A0AA88E422</accession>
<dbReference type="PANTHER" id="PTHR13301">
    <property type="entry name" value="X-BOX TRANSCRIPTION FACTOR-RELATED"/>
    <property type="match status" value="1"/>
</dbReference>
<dbReference type="GO" id="GO:0012505">
    <property type="term" value="C:endomembrane system"/>
    <property type="evidence" value="ECO:0007669"/>
    <property type="project" value="UniProtKB-SubCell"/>
</dbReference>
<dbReference type="GO" id="GO:0016760">
    <property type="term" value="F:cellulose synthase (UDP-forming) activity"/>
    <property type="evidence" value="ECO:0007669"/>
    <property type="project" value="InterPro"/>
</dbReference>
<dbReference type="InterPro" id="IPR005150">
    <property type="entry name" value="Cellulose_synth"/>
</dbReference>
<evidence type="ECO:0000256" key="7">
    <source>
        <dbReference type="ARBA" id="ARBA00023316"/>
    </source>
</evidence>
<evidence type="ECO:0000256" key="3">
    <source>
        <dbReference type="ARBA" id="ARBA00022679"/>
    </source>
</evidence>
<dbReference type="Pfam" id="PF03552">
    <property type="entry name" value="Cellulose_synt"/>
    <property type="match status" value="1"/>
</dbReference>
<reference evidence="9" key="1">
    <citation type="submission" date="2023-07" db="EMBL/GenBank/DDBJ databases">
        <title>draft genome sequence of fig (Ficus carica).</title>
        <authorList>
            <person name="Takahashi T."/>
            <person name="Nishimura K."/>
        </authorList>
    </citation>
    <scope>NUCLEOTIDE SEQUENCE</scope>
</reference>
<sequence>MAVYYPAHKLACYVSDDGCSPVVLYSLVESSKFARLLVPFCKKYDVQVRAPFRYFSGDSTVPPSE</sequence>
<evidence type="ECO:0000256" key="1">
    <source>
        <dbReference type="ARBA" id="ARBA00004308"/>
    </source>
</evidence>
<evidence type="ECO:0000313" key="10">
    <source>
        <dbReference type="Proteomes" id="UP001187192"/>
    </source>
</evidence>
<keyword evidence="7" id="KW-0961">Cell wall biogenesis/degradation</keyword>
<gene>
    <name evidence="9" type="ORF">TIFTF001_036782</name>
</gene>
<keyword evidence="10" id="KW-1185">Reference proteome</keyword>
<keyword evidence="3" id="KW-0808">Transferase</keyword>
<comment type="subcellular location">
    <subcellularLocation>
        <location evidence="1">Endomembrane system</location>
    </subcellularLocation>
</comment>
<organism evidence="9 10">
    <name type="scientific">Ficus carica</name>
    <name type="common">Common fig</name>
    <dbReference type="NCBI Taxonomy" id="3494"/>
    <lineage>
        <taxon>Eukaryota</taxon>
        <taxon>Viridiplantae</taxon>
        <taxon>Streptophyta</taxon>
        <taxon>Embryophyta</taxon>
        <taxon>Tracheophyta</taxon>
        <taxon>Spermatophyta</taxon>
        <taxon>Magnoliopsida</taxon>
        <taxon>eudicotyledons</taxon>
        <taxon>Gunneridae</taxon>
        <taxon>Pentapetalae</taxon>
        <taxon>rosids</taxon>
        <taxon>fabids</taxon>
        <taxon>Rosales</taxon>
        <taxon>Moraceae</taxon>
        <taxon>Ficeae</taxon>
        <taxon>Ficus</taxon>
    </lineage>
</organism>
<dbReference type="GO" id="GO:0030244">
    <property type="term" value="P:cellulose biosynthetic process"/>
    <property type="evidence" value="ECO:0007669"/>
    <property type="project" value="InterPro"/>
</dbReference>
<protein>
    <submittedName>
        <fullName evidence="9">Uncharacterized protein</fullName>
    </submittedName>
</protein>
<dbReference type="GO" id="GO:0016020">
    <property type="term" value="C:membrane"/>
    <property type="evidence" value="ECO:0007669"/>
    <property type="project" value="InterPro"/>
</dbReference>
<evidence type="ECO:0000256" key="8">
    <source>
        <dbReference type="PIRSR" id="PIRSR605150-2"/>
    </source>
</evidence>
<proteinExistence type="predicted"/>
<evidence type="ECO:0000256" key="2">
    <source>
        <dbReference type="ARBA" id="ARBA00022676"/>
    </source>
</evidence>